<dbReference type="Proteomes" id="UP000076632">
    <property type="component" value="Unassembled WGS sequence"/>
</dbReference>
<evidence type="ECO:0000256" key="9">
    <source>
        <dbReference type="PROSITE-ProRule" id="PRU00042"/>
    </source>
</evidence>
<accession>A0A165HZV2</accession>
<dbReference type="InParanoid" id="A0A165HZV2"/>
<dbReference type="InterPro" id="IPR036236">
    <property type="entry name" value="Znf_C2H2_sf"/>
</dbReference>
<keyword evidence="5 9" id="KW-0863">Zinc-finger</keyword>
<comment type="similarity">
    <text evidence="8">Belongs to the pacC/RIM101 family.</text>
</comment>
<dbReference type="RefSeq" id="XP_018189708.1">
    <property type="nucleotide sequence ID" value="XM_018334868.1"/>
</dbReference>
<dbReference type="PANTHER" id="PTHR47257">
    <property type="entry name" value="PH-RESPONSE TRANSCRIPTION FACTOR PACC/RIM101"/>
    <property type="match status" value="1"/>
</dbReference>
<dbReference type="FunFam" id="3.30.160.60:FF:001875">
    <property type="entry name" value="pH-response transcription factor pacC/RIM101"/>
    <property type="match status" value="1"/>
</dbReference>
<dbReference type="SUPFAM" id="SSF57667">
    <property type="entry name" value="beta-beta-alpha zinc fingers"/>
    <property type="match status" value="2"/>
</dbReference>
<protein>
    <recommendedName>
        <fullName evidence="11">C2H2-type domain-containing protein</fullName>
    </recommendedName>
</protein>
<dbReference type="Pfam" id="PF00096">
    <property type="entry name" value="zf-C2H2"/>
    <property type="match status" value="1"/>
</dbReference>
<dbReference type="Gene3D" id="3.30.160.60">
    <property type="entry name" value="Classic Zinc Finger"/>
    <property type="match status" value="2"/>
</dbReference>
<dbReference type="EMBL" id="KV407456">
    <property type="protein sequence ID" value="KZF24153.1"/>
    <property type="molecule type" value="Genomic_DNA"/>
</dbReference>
<gene>
    <name evidence="12" type="ORF">L228DRAFT_266513</name>
</gene>
<keyword evidence="13" id="KW-1185">Reference proteome</keyword>
<dbReference type="PROSITE" id="PS00028">
    <property type="entry name" value="ZINC_FINGER_C2H2_1"/>
    <property type="match status" value="1"/>
</dbReference>
<dbReference type="InterPro" id="IPR050806">
    <property type="entry name" value="pacC/RIM101"/>
</dbReference>
<evidence type="ECO:0000256" key="7">
    <source>
        <dbReference type="ARBA" id="ARBA00023242"/>
    </source>
</evidence>
<evidence type="ECO:0000256" key="8">
    <source>
        <dbReference type="ARBA" id="ARBA00038089"/>
    </source>
</evidence>
<feature type="compositionally biased region" description="Basic and acidic residues" evidence="10">
    <location>
        <begin position="562"/>
        <end position="595"/>
    </location>
</feature>
<evidence type="ECO:0000256" key="2">
    <source>
        <dbReference type="ARBA" id="ARBA00022491"/>
    </source>
</evidence>
<feature type="region of interest" description="Disordered" evidence="10">
    <location>
        <begin position="463"/>
        <end position="503"/>
    </location>
</feature>
<evidence type="ECO:0000259" key="11">
    <source>
        <dbReference type="PROSITE" id="PS50157"/>
    </source>
</evidence>
<dbReference type="OrthoDB" id="6155966at2759"/>
<evidence type="ECO:0000313" key="12">
    <source>
        <dbReference type="EMBL" id="KZF24153.1"/>
    </source>
</evidence>
<dbReference type="SMART" id="SM00355">
    <property type="entry name" value="ZnF_C2H2"/>
    <property type="match status" value="3"/>
</dbReference>
<evidence type="ECO:0000256" key="10">
    <source>
        <dbReference type="SAM" id="MobiDB-lite"/>
    </source>
</evidence>
<dbReference type="PROSITE" id="PS50157">
    <property type="entry name" value="ZINC_FINGER_C2H2_2"/>
    <property type="match status" value="2"/>
</dbReference>
<dbReference type="GO" id="GO:0045944">
    <property type="term" value="P:positive regulation of transcription by RNA polymerase II"/>
    <property type="evidence" value="ECO:0007669"/>
    <property type="project" value="TreeGrafter"/>
</dbReference>
<keyword evidence="4" id="KW-0677">Repeat</keyword>
<proteinExistence type="inferred from homology"/>
<dbReference type="GeneID" id="28900005"/>
<evidence type="ECO:0000256" key="6">
    <source>
        <dbReference type="ARBA" id="ARBA00022833"/>
    </source>
</evidence>
<sequence>MATTAETAHAAPTASAIQPVVQQSIKDETLSCQWAGCGEKAQTPEQLYDHVCERHVGRKSTNNLNLTCQWGTCRTTTVKRDHITSHIRVHVPLKPHKCDFCGKAFKRPQDLKKHVKTHADDSVLLRSPDPAAGRHRDLGYRMDPTGKLNNELQALAATASGYYDTSMHTGYGHAPSATGGGYYAAQAPSSSTFGPVYYSLGSTAEVGNAASYETRKRGLDALNEFFGDAKRRQIDPNSYAEVGHRLTSLQGVPLSLQNGAFASEYHHVPSPVAASAGGQGPVLHHQYSLPPMPNLRTKSDLLNVDQFLEQMQATVYESSNQAAAAGVAQPGVHYVHGGLNFRQSHSPPQAPAHTALHTGSSHAANAPSTHSHVASGASAQGGTPALTPASSAMSYTSGHSPSSAHSGHRLSPLPRESSSSMYPHLPAVSASGDASSGYSAPMTGHAPASTLGTMFEEPRRRFSGGTLQAASRPSRSDGSRSPSEEVATPPARETNKESGNATSSVIDPALAEAAQSPTTQSETAEDRAQESWVENIRTIEALRNIISAKLQHREYEEEDEPMADREPTHEDEVRTPTGHFSRDEDREMTEAERDAQSLYPVLREVGAAD</sequence>
<organism evidence="12 13">
    <name type="scientific">Xylona heveae (strain CBS 132557 / TC161)</name>
    <dbReference type="NCBI Taxonomy" id="1328760"/>
    <lineage>
        <taxon>Eukaryota</taxon>
        <taxon>Fungi</taxon>
        <taxon>Dikarya</taxon>
        <taxon>Ascomycota</taxon>
        <taxon>Pezizomycotina</taxon>
        <taxon>Xylonomycetes</taxon>
        <taxon>Xylonales</taxon>
        <taxon>Xylonaceae</taxon>
        <taxon>Xylona</taxon>
    </lineage>
</organism>
<keyword evidence="7" id="KW-0539">Nucleus</keyword>
<evidence type="ECO:0000256" key="3">
    <source>
        <dbReference type="ARBA" id="ARBA00022723"/>
    </source>
</evidence>
<dbReference type="STRING" id="1328760.A0A165HZV2"/>
<evidence type="ECO:0000256" key="5">
    <source>
        <dbReference type="ARBA" id="ARBA00022771"/>
    </source>
</evidence>
<name>A0A165HZV2_XYLHT</name>
<dbReference type="OMA" id="QWGNCRT"/>
<feature type="compositionally biased region" description="Low complexity" evidence="10">
    <location>
        <begin position="427"/>
        <end position="440"/>
    </location>
</feature>
<feature type="domain" description="C2H2-type" evidence="11">
    <location>
        <begin position="66"/>
        <end position="95"/>
    </location>
</feature>
<keyword evidence="6" id="KW-0862">Zinc</keyword>
<evidence type="ECO:0000256" key="4">
    <source>
        <dbReference type="ARBA" id="ARBA00022737"/>
    </source>
</evidence>
<keyword evidence="3" id="KW-0479">Metal-binding</keyword>
<comment type="subcellular location">
    <subcellularLocation>
        <location evidence="1">Nucleus</location>
    </subcellularLocation>
</comment>
<dbReference type="AlphaFoldDB" id="A0A165HZV2"/>
<dbReference type="InterPro" id="IPR013087">
    <property type="entry name" value="Znf_C2H2_type"/>
</dbReference>
<evidence type="ECO:0000313" key="13">
    <source>
        <dbReference type="Proteomes" id="UP000076632"/>
    </source>
</evidence>
<dbReference type="FunCoup" id="A0A165HZV2">
    <property type="interactions" value="1064"/>
</dbReference>
<dbReference type="GO" id="GO:0008270">
    <property type="term" value="F:zinc ion binding"/>
    <property type="evidence" value="ECO:0007669"/>
    <property type="project" value="UniProtKB-KW"/>
</dbReference>
<keyword evidence="2" id="KW-0678">Repressor</keyword>
<feature type="region of interest" description="Disordered" evidence="10">
    <location>
        <begin position="553"/>
        <end position="609"/>
    </location>
</feature>
<feature type="domain" description="C2H2-type" evidence="11">
    <location>
        <begin position="96"/>
        <end position="123"/>
    </location>
</feature>
<dbReference type="PANTHER" id="PTHR47257:SF1">
    <property type="entry name" value="PH-RESPONSE TRANSCRIPTION FACTOR PACC_RIM101"/>
    <property type="match status" value="1"/>
</dbReference>
<reference evidence="12 13" key="1">
    <citation type="journal article" date="2016" name="Fungal Biol.">
        <title>The genome of Xylona heveae provides a window into fungal endophytism.</title>
        <authorList>
            <person name="Gazis R."/>
            <person name="Kuo A."/>
            <person name="Riley R."/>
            <person name="LaButti K."/>
            <person name="Lipzen A."/>
            <person name="Lin J."/>
            <person name="Amirebrahimi M."/>
            <person name="Hesse C.N."/>
            <person name="Spatafora J.W."/>
            <person name="Henrissat B."/>
            <person name="Hainaut M."/>
            <person name="Grigoriev I.V."/>
            <person name="Hibbett D.S."/>
        </authorList>
    </citation>
    <scope>NUCLEOTIDE SEQUENCE [LARGE SCALE GENOMIC DNA]</scope>
    <source>
        <strain evidence="12 13">TC161</strain>
    </source>
</reference>
<feature type="region of interest" description="Disordered" evidence="10">
    <location>
        <begin position="338"/>
        <end position="445"/>
    </location>
</feature>
<evidence type="ECO:0000256" key="1">
    <source>
        <dbReference type="ARBA" id="ARBA00004123"/>
    </source>
</evidence>
<feature type="compositionally biased region" description="Polar residues" evidence="10">
    <location>
        <begin position="357"/>
        <end position="381"/>
    </location>
</feature>
<dbReference type="GO" id="GO:0005634">
    <property type="term" value="C:nucleus"/>
    <property type="evidence" value="ECO:0007669"/>
    <property type="project" value="UniProtKB-SubCell"/>
</dbReference>
<dbReference type="FunFam" id="3.30.160.60:FF:000458">
    <property type="entry name" value="pH-response transcription factor pacC/RIM101"/>
    <property type="match status" value="1"/>
</dbReference>
<feature type="compositionally biased region" description="Low complexity" evidence="10">
    <location>
        <begin position="394"/>
        <end position="420"/>
    </location>
</feature>